<sequence>MDRTTFGIKTLNAQRPRVDRFVAPRESFPELRRRVLWGHCARRPEDIWYPKYLQKKNYRKSLDEAFGLEPRKVQESELPDQCCRQSWPCSPRKKCCLSSADNVIILDLPTYSDAEFPELVDWSNDNVLVAALGMKYYKWSWGTQSSISQGITEQGVHCCKFDPRGEQLLLGTEMKTVEIHDNALSKRISSKWCKCNFMYCSVTAIDWSPTGNSFVIGCSRGWLCSISRNGYFISWREAIHGAILVVRVSPNARFVAAAAVNGNEVVVLTWPDLELYSTLDSNWTVKALTWHPWRSSLLGIGTIKSNLHTRIALWDAPSSKIRESNLGNCFYTLNAMLFSHRTGELVLSLWNFDRSHPRSCSQLVVMSDSETVVDQWGEGRHFLDRVKSLVFSPDGTKLATATAGEDLIIWNFLPEDNIRKKKDNKRFSAIPVYLDQASYGSSNR</sequence>
<dbReference type="GO" id="GO:1905786">
    <property type="term" value="P:positive regulation of anaphase-promoting complex-dependent catabolic process"/>
    <property type="evidence" value="ECO:0007669"/>
    <property type="project" value="TreeGrafter"/>
</dbReference>
<dbReference type="AlphaFoldDB" id="A0A5P8NA13"/>
<evidence type="ECO:0000256" key="1">
    <source>
        <dbReference type="ARBA" id="ARBA00022574"/>
    </source>
</evidence>
<dbReference type="InterPro" id="IPR015943">
    <property type="entry name" value="WD40/YVTN_repeat-like_dom_sf"/>
</dbReference>
<keyword evidence="1" id="KW-0853">WD repeat</keyword>
<dbReference type="PANTHER" id="PTHR19918">
    <property type="entry name" value="CELL DIVISION CYCLE 20 CDC20 FIZZY -RELATED"/>
    <property type="match status" value="1"/>
</dbReference>
<proteinExistence type="evidence at transcript level"/>
<dbReference type="InterPro" id="IPR001680">
    <property type="entry name" value="WD40_rpt"/>
</dbReference>
<accession>A0A5P8NA13</accession>
<evidence type="ECO:0000256" key="2">
    <source>
        <dbReference type="ARBA" id="ARBA00022737"/>
    </source>
</evidence>
<dbReference type="SMART" id="SM00320">
    <property type="entry name" value="WD40"/>
    <property type="match status" value="4"/>
</dbReference>
<protein>
    <submittedName>
        <fullName evidence="3">Cortex</fullName>
    </submittedName>
</protein>
<name>A0A5P8NA13_9NEOP</name>
<dbReference type="Gene3D" id="2.130.10.10">
    <property type="entry name" value="YVTN repeat-like/Quinoprotein amine dehydrogenase"/>
    <property type="match status" value="1"/>
</dbReference>
<dbReference type="EMBL" id="MN244706">
    <property type="protein sequence ID" value="QFR37591.1"/>
    <property type="molecule type" value="mRNA"/>
</dbReference>
<dbReference type="InterPro" id="IPR036322">
    <property type="entry name" value="WD40_repeat_dom_sf"/>
</dbReference>
<evidence type="ECO:0000313" key="3">
    <source>
        <dbReference type="EMBL" id="QFR37591.1"/>
    </source>
</evidence>
<dbReference type="GO" id="GO:0031145">
    <property type="term" value="P:anaphase-promoting complex-dependent catabolic process"/>
    <property type="evidence" value="ECO:0007669"/>
    <property type="project" value="TreeGrafter"/>
</dbReference>
<dbReference type="InterPro" id="IPR033010">
    <property type="entry name" value="Cdc20/Fizzy"/>
</dbReference>
<organism evidence="3">
    <name type="scientific">Odontopera bidentata</name>
    <dbReference type="NCBI Taxonomy" id="875882"/>
    <lineage>
        <taxon>Eukaryota</taxon>
        <taxon>Metazoa</taxon>
        <taxon>Ecdysozoa</taxon>
        <taxon>Arthropoda</taxon>
        <taxon>Hexapoda</taxon>
        <taxon>Insecta</taxon>
        <taxon>Pterygota</taxon>
        <taxon>Neoptera</taxon>
        <taxon>Endopterygota</taxon>
        <taxon>Lepidoptera</taxon>
        <taxon>Glossata</taxon>
        <taxon>Ditrysia</taxon>
        <taxon>Geometroidea</taxon>
        <taxon>Geometridae</taxon>
        <taxon>Ennominae</taxon>
        <taxon>Odontopera</taxon>
    </lineage>
</organism>
<keyword evidence="2" id="KW-0677">Repeat</keyword>
<dbReference type="GO" id="GO:0010997">
    <property type="term" value="F:anaphase-promoting complex binding"/>
    <property type="evidence" value="ECO:0007669"/>
    <property type="project" value="InterPro"/>
</dbReference>
<dbReference type="GO" id="GO:0005680">
    <property type="term" value="C:anaphase-promoting complex"/>
    <property type="evidence" value="ECO:0007669"/>
    <property type="project" value="TreeGrafter"/>
</dbReference>
<dbReference type="GO" id="GO:1990757">
    <property type="term" value="F:ubiquitin ligase activator activity"/>
    <property type="evidence" value="ECO:0007669"/>
    <property type="project" value="TreeGrafter"/>
</dbReference>
<dbReference type="PANTHER" id="PTHR19918:SF52">
    <property type="entry name" value="PROTEIN CORTEX"/>
    <property type="match status" value="1"/>
</dbReference>
<dbReference type="SUPFAM" id="SSF50978">
    <property type="entry name" value="WD40 repeat-like"/>
    <property type="match status" value="1"/>
</dbReference>
<reference evidence="3" key="1">
    <citation type="journal article" date="2019" name="Biol. Lett.">
        <title>Genetic convergence of industrial melanism in three geometrid moths.</title>
        <authorList>
            <person name="Van't Hof A.E."/>
            <person name="Reynolds L.A."/>
            <person name="Yung C.J."/>
            <person name="Cook L.M."/>
            <person name="Saccheri I.J."/>
        </authorList>
    </citation>
    <scope>NUCLEOTIDE SEQUENCE</scope>
</reference>